<evidence type="ECO:0000313" key="18">
    <source>
        <dbReference type="EMBL" id="MBM7614416.1"/>
    </source>
</evidence>
<evidence type="ECO:0000256" key="3">
    <source>
        <dbReference type="ARBA" id="ARBA00001522"/>
    </source>
</evidence>
<evidence type="ECO:0000256" key="8">
    <source>
        <dbReference type="ARBA" id="ARBA00012016"/>
    </source>
</evidence>
<name>A0ABS2NN89_9FIRM</name>
<dbReference type="Gene3D" id="3.40.50.300">
    <property type="entry name" value="P-loop containing nucleotide triphosphate hydrolases"/>
    <property type="match status" value="1"/>
</dbReference>
<comment type="pathway">
    <text evidence="5">Cofactor biosynthesis; adenosylcobalamin biosynthesis; adenosylcobalamin from cob(II)yrinate a,c-diamide: step 6/7.</text>
</comment>
<keyword evidence="12" id="KW-0547">Nucleotide-binding</keyword>
<evidence type="ECO:0000256" key="17">
    <source>
        <dbReference type="ARBA" id="ARBA00030571"/>
    </source>
</evidence>
<evidence type="ECO:0000256" key="11">
    <source>
        <dbReference type="ARBA" id="ARBA00022679"/>
    </source>
</evidence>
<evidence type="ECO:0000256" key="6">
    <source>
        <dbReference type="ARBA" id="ARBA00005159"/>
    </source>
</evidence>
<dbReference type="RefSeq" id="WP_204400683.1">
    <property type="nucleotide sequence ID" value="NZ_JAFBEE010000004.1"/>
</dbReference>
<gene>
    <name evidence="18" type="ORF">JOC73_000927</name>
</gene>
<evidence type="ECO:0000256" key="7">
    <source>
        <dbReference type="ARBA" id="ARBA00007490"/>
    </source>
</evidence>
<dbReference type="NCBIfam" id="NF004469">
    <property type="entry name" value="PRK05800.1"/>
    <property type="match status" value="1"/>
</dbReference>
<evidence type="ECO:0000256" key="16">
    <source>
        <dbReference type="ARBA" id="ARBA00029570"/>
    </source>
</evidence>
<keyword evidence="11 18" id="KW-0808">Transferase</keyword>
<comment type="catalytic activity">
    <reaction evidence="3">
        <text>adenosylcob(III)inamide + GTP = adenosylcob(III)inamide phosphate + GDP + H(+)</text>
        <dbReference type="Rhea" id="RHEA:15765"/>
        <dbReference type="ChEBI" id="CHEBI:2480"/>
        <dbReference type="ChEBI" id="CHEBI:15378"/>
        <dbReference type="ChEBI" id="CHEBI:37565"/>
        <dbReference type="ChEBI" id="CHEBI:58189"/>
        <dbReference type="ChEBI" id="CHEBI:58502"/>
        <dbReference type="EC" id="2.7.1.156"/>
    </reaction>
</comment>
<comment type="function">
    <text evidence="4">Catalyzes ATP-dependent phosphorylation of adenosylcobinamide and addition of GMP to adenosylcobinamide phosphate.</text>
</comment>
<dbReference type="GO" id="GO:0008820">
    <property type="term" value="F:cobinamide phosphate guanylyltransferase activity"/>
    <property type="evidence" value="ECO:0007669"/>
    <property type="project" value="UniProtKB-EC"/>
</dbReference>
<evidence type="ECO:0000256" key="13">
    <source>
        <dbReference type="ARBA" id="ARBA00022777"/>
    </source>
</evidence>
<sequence length="187" mass="21273">MSQKILTLVTGGARSGKSSFGESILINESRNVLYIATAQAFDQEMKDRIKKHQQSRPQEWITYEGYKNFNEVLAPYASEVNGIFLDCVTIMTTNLLLAQQVDWDTVSHQQIDEIEAMIFDEFKKLVQFIKSSKMRTVLVTNEVGLGIVPIDRLTRVFRDIAGRVNQYLAREADEVYLVTCGISTKIK</sequence>
<dbReference type="SUPFAM" id="SSF52540">
    <property type="entry name" value="P-loop containing nucleoside triphosphate hydrolases"/>
    <property type="match status" value="1"/>
</dbReference>
<keyword evidence="19" id="KW-1185">Reference proteome</keyword>
<dbReference type="GO" id="GO:0043752">
    <property type="term" value="F:adenosylcobinamide kinase activity"/>
    <property type="evidence" value="ECO:0007669"/>
    <property type="project" value="UniProtKB-EC"/>
</dbReference>
<dbReference type="InterPro" id="IPR027417">
    <property type="entry name" value="P-loop_NTPase"/>
</dbReference>
<proteinExistence type="inferred from homology"/>
<comment type="similarity">
    <text evidence="7">Belongs to the CobU/CobP family.</text>
</comment>
<dbReference type="EC" id="2.7.7.62" evidence="9"/>
<evidence type="ECO:0000256" key="14">
    <source>
        <dbReference type="ARBA" id="ARBA00022840"/>
    </source>
</evidence>
<keyword evidence="14" id="KW-0067">ATP-binding</keyword>
<evidence type="ECO:0000256" key="2">
    <source>
        <dbReference type="ARBA" id="ARBA00000711"/>
    </source>
</evidence>
<dbReference type="Proteomes" id="UP001314796">
    <property type="component" value="Unassembled WGS sequence"/>
</dbReference>
<evidence type="ECO:0000256" key="4">
    <source>
        <dbReference type="ARBA" id="ARBA00003889"/>
    </source>
</evidence>
<evidence type="ECO:0000256" key="12">
    <source>
        <dbReference type="ARBA" id="ARBA00022741"/>
    </source>
</evidence>
<dbReference type="InterPro" id="IPR003203">
    <property type="entry name" value="CobU/CobP"/>
</dbReference>
<protein>
    <recommendedName>
        <fullName evidence="16">Adenosylcobinamide kinase</fullName>
        <ecNumber evidence="8">2.7.1.156</ecNumber>
        <ecNumber evidence="9">2.7.7.62</ecNumber>
    </recommendedName>
    <alternativeName>
        <fullName evidence="17">Adenosylcobinamide-phosphate guanylyltransferase</fullName>
    </alternativeName>
</protein>
<comment type="pathway">
    <text evidence="6">Cofactor biosynthesis; adenosylcobalamin biosynthesis; adenosylcobalamin from cob(II)yrinate a,c-diamide: step 5/7.</text>
</comment>
<comment type="caution">
    <text evidence="18">The sequence shown here is derived from an EMBL/GenBank/DDBJ whole genome shotgun (WGS) entry which is preliminary data.</text>
</comment>
<evidence type="ECO:0000256" key="1">
    <source>
        <dbReference type="ARBA" id="ARBA00000312"/>
    </source>
</evidence>
<dbReference type="PANTHER" id="PTHR34848:SF1">
    <property type="entry name" value="BIFUNCTIONAL ADENOSYLCOBALAMIN BIOSYNTHESIS PROTEIN COBU"/>
    <property type="match status" value="1"/>
</dbReference>
<reference evidence="18 19" key="1">
    <citation type="submission" date="2021-01" db="EMBL/GenBank/DDBJ databases">
        <title>Genomic Encyclopedia of Type Strains, Phase IV (KMG-IV): sequencing the most valuable type-strain genomes for metagenomic binning, comparative biology and taxonomic classification.</title>
        <authorList>
            <person name="Goeker M."/>
        </authorList>
    </citation>
    <scope>NUCLEOTIDE SEQUENCE [LARGE SCALE GENOMIC DNA]</scope>
    <source>
        <strain evidence="18 19">DSM 25890</strain>
    </source>
</reference>
<keyword evidence="15" id="KW-0342">GTP-binding</keyword>
<evidence type="ECO:0000256" key="9">
    <source>
        <dbReference type="ARBA" id="ARBA00012523"/>
    </source>
</evidence>
<keyword evidence="18" id="KW-0548">Nucleotidyltransferase</keyword>
<dbReference type="PANTHER" id="PTHR34848">
    <property type="match status" value="1"/>
</dbReference>
<organism evidence="18 19">
    <name type="scientific">Alkaliphilus hydrothermalis</name>
    <dbReference type="NCBI Taxonomy" id="1482730"/>
    <lineage>
        <taxon>Bacteria</taxon>
        <taxon>Bacillati</taxon>
        <taxon>Bacillota</taxon>
        <taxon>Clostridia</taxon>
        <taxon>Peptostreptococcales</taxon>
        <taxon>Natronincolaceae</taxon>
        <taxon>Alkaliphilus</taxon>
    </lineage>
</organism>
<keyword evidence="13 18" id="KW-0418">Kinase</keyword>
<evidence type="ECO:0000256" key="15">
    <source>
        <dbReference type="ARBA" id="ARBA00023134"/>
    </source>
</evidence>
<dbReference type="PIRSF" id="PIRSF006135">
    <property type="entry name" value="CobU"/>
    <property type="match status" value="1"/>
</dbReference>
<comment type="catalytic activity">
    <reaction evidence="2">
        <text>adenosylcob(III)inamide phosphate + GTP + H(+) = adenosylcob(III)inamide-GDP + diphosphate</text>
        <dbReference type="Rhea" id="RHEA:22712"/>
        <dbReference type="ChEBI" id="CHEBI:15378"/>
        <dbReference type="ChEBI" id="CHEBI:33019"/>
        <dbReference type="ChEBI" id="CHEBI:37565"/>
        <dbReference type="ChEBI" id="CHEBI:58502"/>
        <dbReference type="ChEBI" id="CHEBI:60487"/>
        <dbReference type="EC" id="2.7.7.62"/>
    </reaction>
</comment>
<comment type="catalytic activity">
    <reaction evidence="1">
        <text>adenosylcob(III)inamide + ATP = adenosylcob(III)inamide phosphate + ADP + H(+)</text>
        <dbReference type="Rhea" id="RHEA:15769"/>
        <dbReference type="ChEBI" id="CHEBI:2480"/>
        <dbReference type="ChEBI" id="CHEBI:15378"/>
        <dbReference type="ChEBI" id="CHEBI:30616"/>
        <dbReference type="ChEBI" id="CHEBI:58502"/>
        <dbReference type="ChEBI" id="CHEBI:456216"/>
        <dbReference type="EC" id="2.7.1.156"/>
    </reaction>
</comment>
<dbReference type="EC" id="2.7.1.156" evidence="8"/>
<evidence type="ECO:0000313" key="19">
    <source>
        <dbReference type="Proteomes" id="UP001314796"/>
    </source>
</evidence>
<dbReference type="EMBL" id="JAFBEE010000004">
    <property type="protein sequence ID" value="MBM7614416.1"/>
    <property type="molecule type" value="Genomic_DNA"/>
</dbReference>
<dbReference type="Pfam" id="PF02283">
    <property type="entry name" value="CobU"/>
    <property type="match status" value="1"/>
</dbReference>
<dbReference type="CDD" id="cd00544">
    <property type="entry name" value="CobU"/>
    <property type="match status" value="1"/>
</dbReference>
<keyword evidence="10" id="KW-0169">Cobalamin biosynthesis</keyword>
<evidence type="ECO:0000256" key="5">
    <source>
        <dbReference type="ARBA" id="ARBA00004692"/>
    </source>
</evidence>
<accession>A0ABS2NN89</accession>
<evidence type="ECO:0000256" key="10">
    <source>
        <dbReference type="ARBA" id="ARBA00022573"/>
    </source>
</evidence>